<dbReference type="STRING" id="112903.SAMN04490178_10161"/>
<gene>
    <name evidence="3" type="ORF">SAMN04490178_10161</name>
</gene>
<evidence type="ECO:0000313" key="4">
    <source>
        <dbReference type="Proteomes" id="UP000198847"/>
    </source>
</evidence>
<dbReference type="InterPro" id="IPR050922">
    <property type="entry name" value="LytR/CpsA/Psr_CW_biosynth"/>
</dbReference>
<feature type="domain" description="Cell envelope-related transcriptional attenuator" evidence="2">
    <location>
        <begin position="79"/>
        <end position="226"/>
    </location>
</feature>
<dbReference type="Pfam" id="PF03816">
    <property type="entry name" value="LytR_cpsA_psr"/>
    <property type="match status" value="1"/>
</dbReference>
<dbReference type="Proteomes" id="UP000198847">
    <property type="component" value="Unassembled WGS sequence"/>
</dbReference>
<dbReference type="EMBL" id="FODY01000001">
    <property type="protein sequence ID" value="SEO27864.1"/>
    <property type="molecule type" value="Genomic_DNA"/>
</dbReference>
<dbReference type="Gene3D" id="3.40.630.190">
    <property type="entry name" value="LCP protein"/>
    <property type="match status" value="1"/>
</dbReference>
<accession>A0A1H8NE22</accession>
<keyword evidence="4" id="KW-1185">Reference proteome</keyword>
<dbReference type="NCBIfam" id="TIGR00350">
    <property type="entry name" value="lytR_cpsA_psr"/>
    <property type="match status" value="1"/>
</dbReference>
<evidence type="ECO:0000313" key="3">
    <source>
        <dbReference type="EMBL" id="SEO27864.1"/>
    </source>
</evidence>
<protein>
    <submittedName>
        <fullName evidence="3">Cell envelope-related function transcriptional attenuator common domain-containing protein</fullName>
    </submittedName>
</protein>
<comment type="similarity">
    <text evidence="1">Belongs to the LytR/CpsA/Psr (LCP) family.</text>
</comment>
<dbReference type="AlphaFoldDB" id="A0A1H8NE22"/>
<sequence length="322" mass="36485">METRRRRIRWTRVFFLLLTLLLIITSLASVVIYAYNNMFHAATSVTASVGGREAPANHINILLLGLDDADAEDPSGPRRSDAMLVASINKDTGSVSLISIPRDTKVTIPGYKSYDKITHAYFYGGADLAKRTVEDLLRIPINYYVVVDWQAFIKVIDILGGVDLYVENDMDYEDPYANLYIHLTKGYQHLDGKASGEYVRFRHDELGDIGRVQRQQRFLKAMTDQAFQIETILKMPSIINTVNKYVTTDMQFFTLLKLANSLKNFKKGDLQAEMVPGDFATIDGVSYWVYDKEQTKQVVDKLFFDCTSEPSESAKQSAKSLQ</sequence>
<dbReference type="RefSeq" id="WP_091743398.1">
    <property type="nucleotide sequence ID" value="NZ_FODY01000001.1"/>
</dbReference>
<evidence type="ECO:0000259" key="2">
    <source>
        <dbReference type="Pfam" id="PF03816"/>
    </source>
</evidence>
<reference evidence="3 4" key="1">
    <citation type="submission" date="2016-10" db="EMBL/GenBank/DDBJ databases">
        <authorList>
            <person name="de Groot N.N."/>
        </authorList>
    </citation>
    <scope>NUCLEOTIDE SEQUENCE [LARGE SCALE GENOMIC DNA]</scope>
    <source>
        <strain evidence="3 4">DSM 13305</strain>
    </source>
</reference>
<dbReference type="InterPro" id="IPR004474">
    <property type="entry name" value="LytR_CpsA_psr"/>
</dbReference>
<proteinExistence type="inferred from homology"/>
<dbReference type="PANTHER" id="PTHR33392">
    <property type="entry name" value="POLYISOPRENYL-TEICHOIC ACID--PEPTIDOGLYCAN TEICHOIC ACID TRANSFERASE TAGU"/>
    <property type="match status" value="1"/>
</dbReference>
<dbReference type="PANTHER" id="PTHR33392:SF6">
    <property type="entry name" value="POLYISOPRENYL-TEICHOIC ACID--PEPTIDOGLYCAN TEICHOIC ACID TRANSFERASE TAGU"/>
    <property type="match status" value="1"/>
</dbReference>
<organism evidence="3 4">
    <name type="scientific">Propionispora vibrioides</name>
    <dbReference type="NCBI Taxonomy" id="112903"/>
    <lineage>
        <taxon>Bacteria</taxon>
        <taxon>Bacillati</taxon>
        <taxon>Bacillota</taxon>
        <taxon>Negativicutes</taxon>
        <taxon>Selenomonadales</taxon>
        <taxon>Sporomusaceae</taxon>
        <taxon>Propionispora</taxon>
    </lineage>
</organism>
<name>A0A1H8NE22_9FIRM</name>
<dbReference type="OrthoDB" id="9782542at2"/>
<evidence type="ECO:0000256" key="1">
    <source>
        <dbReference type="ARBA" id="ARBA00006068"/>
    </source>
</evidence>